<accession>J9FI62</accession>
<comment type="subcellular location">
    <subcellularLocation>
        <location evidence="1">Cell outer membrane</location>
    </subcellularLocation>
</comment>
<evidence type="ECO:0000256" key="3">
    <source>
        <dbReference type="ARBA" id="ARBA00023136"/>
    </source>
</evidence>
<evidence type="ECO:0000259" key="5">
    <source>
        <dbReference type="Pfam" id="PF07980"/>
    </source>
</evidence>
<dbReference type="Gene3D" id="1.25.40.10">
    <property type="entry name" value="Tetratricopeptide repeat domain"/>
    <property type="match status" value="1"/>
</dbReference>
<evidence type="ECO:0000313" key="7">
    <source>
        <dbReference type="EMBL" id="EJW94108.1"/>
    </source>
</evidence>
<sequence>MKFSNLKHIFPMVALSLSLGLGSCVNDLDVEPIDPSTIMKPDFDALFNKCYANMVLAGNSGPDGDCDIDGLDGGTTGFVRQLFNANELTTDEAICCWGDEGIPAFNYNRWSASHPMLKGFYYRLYFGVTMCNFYLKEAEGYNEQMSAEVRFLRALYYYYLMDGWGNIAFLTEVSSEPAPQKSRAEVYAFIESELKAIEPLLAEPKQNTYGRVDKAAAWLLLSRLYLNAEVYTGTAQWQLASDYANKVMTSGYALSKESTGDWSGYQKLFMADNNTNGAQVEAILPLIQTGNQTAAYGCFFFLMQSTIKDDMLTYGGTSFNSSDNPWAGNRCRPDFVKKFFPNTSEDQLLELDIKGMVQKAGDDRALLWSKDRKYNVEKVSEFKHGFSVGKFNNWRSDGGATTDAKFNDSDFFLMRAAEAWLTYAEAETRLGAANNLANAKRAIDEIRDRAHAPKQPTYSLDFILDEWSREFYFEGRRRIDLIRHGKFNGGSYLWQWKGGAYDGTTFSPHLNIFAIPDTDLNANENLQQNPGY</sequence>
<evidence type="ECO:0000259" key="6">
    <source>
        <dbReference type="Pfam" id="PF14322"/>
    </source>
</evidence>
<dbReference type="AlphaFoldDB" id="J9FI62"/>
<dbReference type="PROSITE" id="PS51257">
    <property type="entry name" value="PROKAR_LIPOPROTEIN"/>
    <property type="match status" value="1"/>
</dbReference>
<keyword evidence="3" id="KW-0472">Membrane</keyword>
<name>J9FI62_9ZZZZ</name>
<feature type="domain" description="RagB/SusD" evidence="5">
    <location>
        <begin position="367"/>
        <end position="532"/>
    </location>
</feature>
<gene>
    <name evidence="7" type="ORF">EVA_17778</name>
</gene>
<dbReference type="Pfam" id="PF07980">
    <property type="entry name" value="SusD_RagB"/>
    <property type="match status" value="1"/>
</dbReference>
<evidence type="ECO:0000256" key="4">
    <source>
        <dbReference type="ARBA" id="ARBA00023237"/>
    </source>
</evidence>
<keyword evidence="4" id="KW-0998">Cell outer membrane</keyword>
<dbReference type="InterPro" id="IPR011990">
    <property type="entry name" value="TPR-like_helical_dom_sf"/>
</dbReference>
<organism evidence="7">
    <name type="scientific">gut metagenome</name>
    <dbReference type="NCBI Taxonomy" id="749906"/>
    <lineage>
        <taxon>unclassified sequences</taxon>
        <taxon>metagenomes</taxon>
        <taxon>organismal metagenomes</taxon>
    </lineage>
</organism>
<evidence type="ECO:0000256" key="1">
    <source>
        <dbReference type="ARBA" id="ARBA00004442"/>
    </source>
</evidence>
<dbReference type="GO" id="GO:0009279">
    <property type="term" value="C:cell outer membrane"/>
    <property type="evidence" value="ECO:0007669"/>
    <property type="project" value="UniProtKB-SubCell"/>
</dbReference>
<dbReference type="Gene3D" id="1.10.3780.10">
    <property type="entry name" value="SusD-like"/>
    <property type="match status" value="1"/>
</dbReference>
<dbReference type="SUPFAM" id="SSF48452">
    <property type="entry name" value="TPR-like"/>
    <property type="match status" value="1"/>
</dbReference>
<dbReference type="InterPro" id="IPR012944">
    <property type="entry name" value="SusD_RagB_dom"/>
</dbReference>
<dbReference type="Gene3D" id="1.25.40.390">
    <property type="match status" value="1"/>
</dbReference>
<protein>
    <submittedName>
        <fullName evidence="7">SusD family protein</fullName>
    </submittedName>
</protein>
<proteinExistence type="predicted"/>
<reference evidence="7" key="1">
    <citation type="journal article" date="2012" name="PLoS ONE">
        <title>Gene sets for utilization of primary and secondary nutrition supplies in the distal gut of endangered iberian lynx.</title>
        <authorList>
            <person name="Alcaide M."/>
            <person name="Messina E."/>
            <person name="Richter M."/>
            <person name="Bargiela R."/>
            <person name="Peplies J."/>
            <person name="Huws S.A."/>
            <person name="Newbold C.J."/>
            <person name="Golyshin P.N."/>
            <person name="Simon M.A."/>
            <person name="Lopez G."/>
            <person name="Yakimov M.M."/>
            <person name="Ferrer M."/>
        </authorList>
    </citation>
    <scope>NUCLEOTIDE SEQUENCE</scope>
</reference>
<keyword evidence="2" id="KW-0732">Signal</keyword>
<comment type="caution">
    <text evidence="7">The sequence shown here is derived from an EMBL/GenBank/DDBJ whole genome shotgun (WGS) entry which is preliminary data.</text>
</comment>
<feature type="domain" description="SusD-like N-terminal" evidence="6">
    <location>
        <begin position="118"/>
        <end position="226"/>
    </location>
</feature>
<dbReference type="EMBL" id="AMCI01006564">
    <property type="protein sequence ID" value="EJW94108.1"/>
    <property type="molecule type" value="Genomic_DNA"/>
</dbReference>
<dbReference type="Pfam" id="PF14322">
    <property type="entry name" value="SusD-like_3"/>
    <property type="match status" value="1"/>
</dbReference>
<evidence type="ECO:0000256" key="2">
    <source>
        <dbReference type="ARBA" id="ARBA00022729"/>
    </source>
</evidence>
<dbReference type="InterPro" id="IPR033985">
    <property type="entry name" value="SusD-like_N"/>
</dbReference>